<proteinExistence type="predicted"/>
<gene>
    <name evidence="2" type="ORF">OKIOD_LOCUS12924</name>
</gene>
<feature type="signal peptide" evidence="1">
    <location>
        <begin position="1"/>
        <end position="16"/>
    </location>
</feature>
<reference evidence="2 3" key="1">
    <citation type="submission" date="2021-04" db="EMBL/GenBank/DDBJ databases">
        <authorList>
            <person name="Bliznina A."/>
        </authorList>
    </citation>
    <scope>NUCLEOTIDE SEQUENCE [LARGE SCALE GENOMIC DNA]</scope>
</reference>
<keyword evidence="3" id="KW-1185">Reference proteome</keyword>
<evidence type="ECO:0000256" key="1">
    <source>
        <dbReference type="SAM" id="SignalP"/>
    </source>
</evidence>
<feature type="chain" id="PRO_5045594231" evidence="1">
    <location>
        <begin position="17"/>
        <end position="651"/>
    </location>
</feature>
<accession>A0ABN7SWE8</accession>
<evidence type="ECO:0000313" key="2">
    <source>
        <dbReference type="EMBL" id="CAG5109644.1"/>
    </source>
</evidence>
<dbReference type="Gene3D" id="3.40.390.10">
    <property type="entry name" value="Collagenase (Catalytic Domain)"/>
    <property type="match status" value="1"/>
</dbReference>
<organism evidence="2 3">
    <name type="scientific">Oikopleura dioica</name>
    <name type="common">Tunicate</name>
    <dbReference type="NCBI Taxonomy" id="34765"/>
    <lineage>
        <taxon>Eukaryota</taxon>
        <taxon>Metazoa</taxon>
        <taxon>Chordata</taxon>
        <taxon>Tunicata</taxon>
        <taxon>Appendicularia</taxon>
        <taxon>Copelata</taxon>
        <taxon>Oikopleuridae</taxon>
        <taxon>Oikopleura</taxon>
    </lineage>
</organism>
<dbReference type="InterPro" id="IPR024079">
    <property type="entry name" value="MetalloPept_cat_dom_sf"/>
</dbReference>
<sequence>MKLSSGLFVLLENAHAAVAPGPRTNDDTAYGDMVFSGCQYERMLKDPRLPSGLHFNHDGSACSSPLERTFPPWRGYQDDADGKFIVPYFFDFGYNNTEYDGFLGEHSASAIRWKLGEMNKKLNVKFVEIYQDEVDLYPDHIEIVNEENDDFLSACASYIGKIGGKQKWYMRPDCAFHDYSQVNHFAMYILGFGPAFTRSGYDFAGAGYHEISNEDIDKINGYYPLDEDNLCLNGLNKCPAEASCRPIPHYDKYICDCPAGTITSMDSYDMYNDQKCVVPDHLYLFEWTNTTHFHGYELRAAPYLEFRDANGSYIWDYDHKQEIYARANLISFGPSDAPVSPEFWPEIQDNVVKFDYGSTGFYDMVVPEPGYYQFAYEIVDGQGNKFFPEFDTEGETYDVTQLAPVAVTMDNIPEILPNNVTHEVSMQMINELGEPVFLGPQLYHWMDFEWDLWIEYQNPDANWTWKSYIDGSSCDENGAITFKMNLIDYADAPGRSRRNAKTFPLGASTSSRREERKAIAQYGDKIWPRYVTPGPVRLFFANWGFNEMIKDLPIEETKFHYSEWFIFASANCTDCHEHAQCNDEGMCECNEGFSGDGYSYCIPKIPEILKDHLSAISRRNSVTTWTFQSLNGKDEEECDTFTNLKQALLWP</sequence>
<evidence type="ECO:0000313" key="3">
    <source>
        <dbReference type="Proteomes" id="UP001158576"/>
    </source>
</evidence>
<name>A0ABN7SWE8_OIKDI</name>
<dbReference type="EMBL" id="OU015567">
    <property type="protein sequence ID" value="CAG5109644.1"/>
    <property type="molecule type" value="Genomic_DNA"/>
</dbReference>
<dbReference type="Proteomes" id="UP001158576">
    <property type="component" value="Chromosome 2"/>
</dbReference>
<keyword evidence="1" id="KW-0732">Signal</keyword>
<protein>
    <submittedName>
        <fullName evidence="2">Oidioi.mRNA.OKI2018_I69.chr2.g4159.t1.cds</fullName>
    </submittedName>
</protein>